<evidence type="ECO:0000313" key="4">
    <source>
        <dbReference type="Proteomes" id="UP000593567"/>
    </source>
</evidence>
<feature type="region of interest" description="Disordered" evidence="2">
    <location>
        <begin position="461"/>
        <end position="585"/>
    </location>
</feature>
<dbReference type="PANTHER" id="PTHR44117:SF1">
    <property type="entry name" value="INTRAFLAGELLAR TRANSPORT PROTEIN 88 HOMOLOG"/>
    <property type="match status" value="1"/>
</dbReference>
<dbReference type="Proteomes" id="UP000593567">
    <property type="component" value="Unassembled WGS sequence"/>
</dbReference>
<keyword evidence="4" id="KW-1185">Reference proteome</keyword>
<keyword evidence="1" id="KW-0802">TPR repeat</keyword>
<feature type="compositionally biased region" description="Low complexity" evidence="2">
    <location>
        <begin position="506"/>
        <end position="520"/>
    </location>
</feature>
<dbReference type="PANTHER" id="PTHR44117">
    <property type="entry name" value="INTRAFLAGELLAR TRANSPORT PROTEIN 88 HOMOLOG"/>
    <property type="match status" value="1"/>
</dbReference>
<dbReference type="InterPro" id="IPR019734">
    <property type="entry name" value="TPR_rpt"/>
</dbReference>
<dbReference type="GO" id="GO:1905515">
    <property type="term" value="P:non-motile cilium assembly"/>
    <property type="evidence" value="ECO:0007669"/>
    <property type="project" value="TreeGrafter"/>
</dbReference>
<dbReference type="Pfam" id="PF13181">
    <property type="entry name" value="TPR_8"/>
    <property type="match status" value="1"/>
</dbReference>
<evidence type="ECO:0000256" key="2">
    <source>
        <dbReference type="SAM" id="MobiDB-lite"/>
    </source>
</evidence>
<gene>
    <name evidence="3" type="ORF">EB796_008856</name>
</gene>
<dbReference type="InterPro" id="IPR011990">
    <property type="entry name" value="TPR-like_helical_dom_sf"/>
</dbReference>
<dbReference type="FunFam" id="1.25.40.10:FF:000106">
    <property type="entry name" value="Intraflagellar transport 88 homolog (Chlamydomonas)"/>
    <property type="match status" value="1"/>
</dbReference>
<name>A0A7J7K4B0_BUGNE</name>
<dbReference type="GO" id="GO:0042073">
    <property type="term" value="P:intraciliary transport"/>
    <property type="evidence" value="ECO:0007669"/>
    <property type="project" value="TreeGrafter"/>
</dbReference>
<feature type="repeat" description="TPR" evidence="1">
    <location>
        <begin position="228"/>
        <end position="261"/>
    </location>
</feature>
<dbReference type="GO" id="GO:0036064">
    <property type="term" value="C:ciliary basal body"/>
    <property type="evidence" value="ECO:0007669"/>
    <property type="project" value="TreeGrafter"/>
</dbReference>
<accession>A0A7J7K4B0</accession>
<feature type="compositionally biased region" description="Basic and acidic residues" evidence="2">
    <location>
        <begin position="557"/>
        <end position="568"/>
    </location>
</feature>
<dbReference type="OrthoDB" id="1926212at2759"/>
<dbReference type="EMBL" id="VXIV02001473">
    <property type="protein sequence ID" value="KAF6032811.1"/>
    <property type="molecule type" value="Genomic_DNA"/>
</dbReference>
<feature type="compositionally biased region" description="Acidic residues" evidence="2">
    <location>
        <begin position="569"/>
        <end position="585"/>
    </location>
</feature>
<dbReference type="SUPFAM" id="SSF48452">
    <property type="entry name" value="TPR-like"/>
    <property type="match status" value="3"/>
</dbReference>
<dbReference type="GO" id="GO:0097730">
    <property type="term" value="C:non-motile cilium"/>
    <property type="evidence" value="ECO:0007669"/>
    <property type="project" value="TreeGrafter"/>
</dbReference>
<feature type="repeat" description="TPR" evidence="1">
    <location>
        <begin position="364"/>
        <end position="397"/>
    </location>
</feature>
<protein>
    <submittedName>
        <fullName evidence="3">IFT88</fullName>
    </submittedName>
</protein>
<proteinExistence type="predicted"/>
<dbReference type="GO" id="GO:0019894">
    <property type="term" value="F:kinesin binding"/>
    <property type="evidence" value="ECO:0007669"/>
    <property type="project" value="TreeGrafter"/>
</dbReference>
<dbReference type="AlphaFoldDB" id="A0A7J7K4B0"/>
<dbReference type="SMART" id="SM00028">
    <property type="entry name" value="TPR"/>
    <property type="match status" value="8"/>
</dbReference>
<organism evidence="3 4">
    <name type="scientific">Bugula neritina</name>
    <name type="common">Brown bryozoan</name>
    <name type="synonym">Sertularia neritina</name>
    <dbReference type="NCBI Taxonomy" id="10212"/>
    <lineage>
        <taxon>Eukaryota</taxon>
        <taxon>Metazoa</taxon>
        <taxon>Spiralia</taxon>
        <taxon>Lophotrochozoa</taxon>
        <taxon>Bryozoa</taxon>
        <taxon>Gymnolaemata</taxon>
        <taxon>Cheilostomatida</taxon>
        <taxon>Flustrina</taxon>
        <taxon>Buguloidea</taxon>
        <taxon>Bugulidae</taxon>
        <taxon>Bugula</taxon>
    </lineage>
</organism>
<dbReference type="GO" id="GO:0005814">
    <property type="term" value="C:centriole"/>
    <property type="evidence" value="ECO:0007669"/>
    <property type="project" value="TreeGrafter"/>
</dbReference>
<comment type="caution">
    <text evidence="3">The sequence shown here is derived from an EMBL/GenBank/DDBJ whole genome shotgun (WGS) entry which is preliminary data.</text>
</comment>
<evidence type="ECO:0000313" key="3">
    <source>
        <dbReference type="EMBL" id="KAF6032811.1"/>
    </source>
</evidence>
<feature type="compositionally biased region" description="Basic and acidic residues" evidence="2">
    <location>
        <begin position="461"/>
        <end position="470"/>
    </location>
</feature>
<reference evidence="3" key="1">
    <citation type="submission" date="2020-06" db="EMBL/GenBank/DDBJ databases">
        <title>Draft genome of Bugula neritina, a colonial animal packing powerful symbionts and potential medicines.</title>
        <authorList>
            <person name="Rayko M."/>
        </authorList>
    </citation>
    <scope>NUCLEOTIDE SEQUENCE [LARGE SCALE GENOMIC DNA]</scope>
    <source>
        <strain evidence="3">Kwan_BN1</strain>
    </source>
</reference>
<evidence type="ECO:0000256" key="1">
    <source>
        <dbReference type="PROSITE-ProRule" id="PRU00339"/>
    </source>
</evidence>
<dbReference type="Gene3D" id="1.25.40.10">
    <property type="entry name" value="Tetratricopeptide repeat domain"/>
    <property type="match status" value="2"/>
</dbReference>
<dbReference type="GO" id="GO:0097546">
    <property type="term" value="C:ciliary base"/>
    <property type="evidence" value="ECO:0007669"/>
    <property type="project" value="TreeGrafter"/>
</dbReference>
<feature type="compositionally biased region" description="Polar residues" evidence="2">
    <location>
        <begin position="537"/>
        <end position="546"/>
    </location>
</feature>
<dbReference type="Pfam" id="PF13432">
    <property type="entry name" value="TPR_16"/>
    <property type="match status" value="1"/>
</dbReference>
<sequence length="585" mass="66159">MALDQVPNHHRQMRLKVMQNIAAAFIKQGQYTDAVTSLEHIMNDCPTITTGFNLVTCYYAINDKERMKQAFQKLLTTDLKQEDEDKYIPHNDDKQHNLILEVIKNDSLRQLDREKRAEAERCIKSAAKLISPVIDSSFAGGYDWCIEQVRTSPYVDLSHDLEIDKAIMYLKKKDFGMAAEALKSFEKKDTKVASTAATNLAFLYYLEKDLSQADKYAELAMAADRYNPSALVNKGNVLFAKSEYEKALHFYKEAVNIESSCVEALFNMGLSLKRLGRLENAYDSFYKLHAILKNNAEVIYHIADIQEQLEDTSQAQEWYMQLVGIVPTDPSILARLGEMHDNEGDKSLAFQYHYDSYRYFPSNIEIIEWLGAYYIESQFCEKAVSYFERASIIQPNHVKWHLMVASCHRRSGNYQQALETYKFIHKKFPDNIECLKFLVKICSDLGLKEAQDYANKLKKAEKAKELKEQRVTSGTRRLGSGAPSRNSSAGSGGATLGADRMGSGTGSRKSSSIGARSSAGRNRRAINLEGADDKPYQVSNPKTVDSSYADPLGPQMERPKTAAKRRDDAADDFADEELDDDLLPD</sequence>
<dbReference type="PROSITE" id="PS50005">
    <property type="entry name" value="TPR"/>
    <property type="match status" value="2"/>
</dbReference>
<dbReference type="Pfam" id="PF13414">
    <property type="entry name" value="TPR_11"/>
    <property type="match status" value="1"/>
</dbReference>